<organism evidence="1 2">
    <name type="scientific">Puccinia striiformis f. sp. tritici</name>
    <dbReference type="NCBI Taxonomy" id="168172"/>
    <lineage>
        <taxon>Eukaryota</taxon>
        <taxon>Fungi</taxon>
        <taxon>Dikarya</taxon>
        <taxon>Basidiomycota</taxon>
        <taxon>Pucciniomycotina</taxon>
        <taxon>Pucciniomycetes</taxon>
        <taxon>Pucciniales</taxon>
        <taxon>Pucciniaceae</taxon>
        <taxon>Puccinia</taxon>
    </lineage>
</organism>
<evidence type="ECO:0000313" key="1">
    <source>
        <dbReference type="EMBL" id="KAI7956752.1"/>
    </source>
</evidence>
<keyword evidence="2" id="KW-1185">Reference proteome</keyword>
<dbReference type="EMBL" id="CM045868">
    <property type="protein sequence ID" value="KAI7956752.1"/>
    <property type="molecule type" value="Genomic_DNA"/>
</dbReference>
<name>A0ACC0EPE4_9BASI</name>
<protein>
    <submittedName>
        <fullName evidence="1">Uncharacterized protein</fullName>
    </submittedName>
</protein>
<dbReference type="Proteomes" id="UP001060170">
    <property type="component" value="Chromosome 4"/>
</dbReference>
<sequence length="799" mass="91061">MDCFFLIAPIIFLHAQLLVATSTSSITSIQDAVTQEPKESFSGNGIPGISIQSHELPPFQFLPPAMSLAESYFVFSQKKSPRSVPKTLNLFRDPAADKIDESRKRKSVSTTGDKLEVVQLCQPDSKKPLLDLDLHLGRLELPQKEIAGWPASLRSQLQPGIFAEQQHSIYTTSSEVNRVSGPDSHRRGRNHLGNESDASPDALQVGASLQQNSQASNSRSPTFRNTDSSFSVDDGHQVPSTGARKARSLLQRDQLTQGNSREHLGNLFDAESMNPAIWAWITIVRRRVDEFIGTEVANHVEPLTNKLTSSCIANNHDTTSQVHGMRVSSMNGVKLKDKVKEFATSLWAMNLRVLEVLMAPQSSSIYLEEQKIAMQWFVDFMASCKEREEELEGEELFVYQKIVEAVHCDEEQYIYKVYRKRLTGTTIFVSQSQFLNNKSVIHFLSFYYRKTNGLKWKQLFQDETTFLLKIADFGQWWGGRNLGTSWAFDMENVTGLTPWKTGLGPEFSLQSGLIKHQGLGFRFAKFVTRFDPKEGERKDINVQLPTPNFEVIDNLRSFTEDALAKRLGEEKKVKFLLAHSYNVGPRLELILLHLWTVNSEILQCLGCQIPGKHYFEEQELIRSFFEFQYSQGKKSRSNGDMLQQNQNFYKNYQITELDDLMMELILLQDDPIIYKAKHSNDPHASFSLVSKSHLIISKIVVQIIGYYYKTQNYAKWSVLFGTDDKMFEFIIRVGSVGFFRGKTFLDKDRPALKNNSLSLIPWRMKLEDTVGNTAAKVQKVLQYKSKASIDKWVEKTKTQ</sequence>
<proteinExistence type="predicted"/>
<reference evidence="1 2" key="3">
    <citation type="journal article" date="2022" name="Microbiol. Spectr.">
        <title>Folding features and dynamics of 3D genome architecture in plant fungal pathogens.</title>
        <authorList>
            <person name="Xia C."/>
        </authorList>
    </citation>
    <scope>NUCLEOTIDE SEQUENCE [LARGE SCALE GENOMIC DNA]</scope>
    <source>
        <strain evidence="1 2">93-210</strain>
    </source>
</reference>
<reference evidence="2" key="2">
    <citation type="journal article" date="2018" name="Mol. Plant Microbe Interact.">
        <title>Genome sequence resources for the wheat stripe rust pathogen (Puccinia striiformis f. sp. tritici) and the barley stripe rust pathogen (Puccinia striiformis f. sp. hordei).</title>
        <authorList>
            <person name="Xia C."/>
            <person name="Wang M."/>
            <person name="Yin C."/>
            <person name="Cornejo O.E."/>
            <person name="Hulbert S.H."/>
            <person name="Chen X."/>
        </authorList>
    </citation>
    <scope>NUCLEOTIDE SEQUENCE [LARGE SCALE GENOMIC DNA]</scope>
    <source>
        <strain evidence="2">93-210</strain>
    </source>
</reference>
<evidence type="ECO:0000313" key="2">
    <source>
        <dbReference type="Proteomes" id="UP001060170"/>
    </source>
</evidence>
<accession>A0ACC0EPE4</accession>
<reference evidence="2" key="1">
    <citation type="journal article" date="2018" name="BMC Genomics">
        <title>Genomic insights into host adaptation between the wheat stripe rust pathogen (Puccinia striiformis f. sp. tritici) and the barley stripe rust pathogen (Puccinia striiformis f. sp. hordei).</title>
        <authorList>
            <person name="Xia C."/>
            <person name="Wang M."/>
            <person name="Yin C."/>
            <person name="Cornejo O.E."/>
            <person name="Hulbert S.H."/>
            <person name="Chen X."/>
        </authorList>
    </citation>
    <scope>NUCLEOTIDE SEQUENCE [LARGE SCALE GENOMIC DNA]</scope>
    <source>
        <strain evidence="2">93-210</strain>
    </source>
</reference>
<gene>
    <name evidence="1" type="ORF">MJO28_003847</name>
</gene>
<comment type="caution">
    <text evidence="1">The sequence shown here is derived from an EMBL/GenBank/DDBJ whole genome shotgun (WGS) entry which is preliminary data.</text>
</comment>